<protein>
    <submittedName>
        <fullName evidence="1">Uncharacterized protein</fullName>
    </submittedName>
</protein>
<name>A0ACC2ZSU2_9EURO</name>
<dbReference type="EMBL" id="JAPDRQ010000316">
    <property type="protein sequence ID" value="KAJ9650713.1"/>
    <property type="molecule type" value="Genomic_DNA"/>
</dbReference>
<accession>A0ACC2ZSU2</accession>
<dbReference type="Proteomes" id="UP001172386">
    <property type="component" value="Unassembled WGS sequence"/>
</dbReference>
<organism evidence="1 2">
    <name type="scientific">Neophaeococcomyces mojaviensis</name>
    <dbReference type="NCBI Taxonomy" id="3383035"/>
    <lineage>
        <taxon>Eukaryota</taxon>
        <taxon>Fungi</taxon>
        <taxon>Dikarya</taxon>
        <taxon>Ascomycota</taxon>
        <taxon>Pezizomycotina</taxon>
        <taxon>Eurotiomycetes</taxon>
        <taxon>Chaetothyriomycetidae</taxon>
        <taxon>Chaetothyriales</taxon>
        <taxon>Chaetothyriales incertae sedis</taxon>
        <taxon>Neophaeococcomyces</taxon>
    </lineage>
</organism>
<gene>
    <name evidence="1" type="ORF">H2198_009987</name>
</gene>
<comment type="caution">
    <text evidence="1">The sequence shown here is derived from an EMBL/GenBank/DDBJ whole genome shotgun (WGS) entry which is preliminary data.</text>
</comment>
<proteinExistence type="predicted"/>
<keyword evidence="2" id="KW-1185">Reference proteome</keyword>
<sequence>MPLLLLMRDPLARRRRARRLVQLAFAGQLRLMRSLGVMTCEIEGRERLQRDGLLVLANHPTLIDVVCLVSLLPNADCVVKRAVASSPFMRGAVRAAGYIANDDGPGLVDDCVKAVRAGGSLVIFPEGTRSVPGQPLRLQRGAANIAVRGRLDITPVRITCTPPTLAKGQKWYRIPSRCFHVRLQIGEDIPISTFLVEDDSPGGNALATPPVQALEHEIKVLIISSLSLEDITPEDIDPVAPLFVEGLGLDSIDALELGLALQKKYGVSLSSDSEETRRHFSSVRALGEFNELFDRIVSILTDSFEIEPARITPQARLYDDLDIDSIDAVDLIVQLKPLLGRNLQPEAFKTVRTVQDIVDVTHGLLPDQAAA</sequence>
<evidence type="ECO:0000313" key="2">
    <source>
        <dbReference type="Proteomes" id="UP001172386"/>
    </source>
</evidence>
<evidence type="ECO:0000313" key="1">
    <source>
        <dbReference type="EMBL" id="KAJ9650713.1"/>
    </source>
</evidence>
<reference evidence="1" key="1">
    <citation type="submission" date="2022-10" db="EMBL/GenBank/DDBJ databases">
        <title>Culturing micro-colonial fungi from biological soil crusts in the Mojave desert and describing Neophaeococcomyces mojavensis, and introducing the new genera and species Taxawa tesnikishii.</title>
        <authorList>
            <person name="Kurbessoian T."/>
            <person name="Stajich J.E."/>
        </authorList>
    </citation>
    <scope>NUCLEOTIDE SEQUENCE</scope>
    <source>
        <strain evidence="1">JES_112</strain>
    </source>
</reference>